<dbReference type="GeneID" id="5484841"/>
<dbReference type="RefSeq" id="XP_001588513.1">
    <property type="nucleotide sequence ID" value="XM_001588463.1"/>
</dbReference>
<dbReference type="EMBL" id="CH476635">
    <property type="protein sequence ID" value="EDN94187.1"/>
    <property type="molecule type" value="Genomic_DNA"/>
</dbReference>
<evidence type="ECO:0000313" key="3">
    <source>
        <dbReference type="Proteomes" id="UP000001312"/>
    </source>
</evidence>
<dbReference type="AlphaFoldDB" id="A7EXJ5"/>
<dbReference type="OMA" id="NTEQDTY"/>
<sequence length="86" mass="10067">MFVNAFESYHLVGTGLKARRAHVKELRRREDELKTSYQKSKEIDDLYNKPQSQTPRTHNTEQDTYADKTQELRASTSQAVEIERPV</sequence>
<organism evidence="2 3">
    <name type="scientific">Sclerotinia sclerotiorum (strain ATCC 18683 / 1980 / Ss-1)</name>
    <name type="common">White mold</name>
    <name type="synonym">Whetzelinia sclerotiorum</name>
    <dbReference type="NCBI Taxonomy" id="665079"/>
    <lineage>
        <taxon>Eukaryota</taxon>
        <taxon>Fungi</taxon>
        <taxon>Dikarya</taxon>
        <taxon>Ascomycota</taxon>
        <taxon>Pezizomycotina</taxon>
        <taxon>Leotiomycetes</taxon>
        <taxon>Helotiales</taxon>
        <taxon>Sclerotiniaceae</taxon>
        <taxon>Sclerotinia</taxon>
    </lineage>
</organism>
<keyword evidence="3" id="KW-1185">Reference proteome</keyword>
<accession>A7EXJ5</accession>
<feature type="region of interest" description="Disordered" evidence="1">
    <location>
        <begin position="29"/>
        <end position="86"/>
    </location>
</feature>
<dbReference type="InParanoid" id="A7EXJ5"/>
<reference evidence="3" key="1">
    <citation type="journal article" date="2011" name="PLoS Genet.">
        <title>Genomic analysis of the necrotrophic fungal pathogens Sclerotinia sclerotiorum and Botrytis cinerea.</title>
        <authorList>
            <person name="Amselem J."/>
            <person name="Cuomo C.A."/>
            <person name="van Kan J.A."/>
            <person name="Viaud M."/>
            <person name="Benito E.P."/>
            <person name="Couloux A."/>
            <person name="Coutinho P.M."/>
            <person name="de Vries R.P."/>
            <person name="Dyer P.S."/>
            <person name="Fillinger S."/>
            <person name="Fournier E."/>
            <person name="Gout L."/>
            <person name="Hahn M."/>
            <person name="Kohn L."/>
            <person name="Lapalu N."/>
            <person name="Plummer K.M."/>
            <person name="Pradier J.M."/>
            <person name="Quevillon E."/>
            <person name="Sharon A."/>
            <person name="Simon A."/>
            <person name="ten Have A."/>
            <person name="Tudzynski B."/>
            <person name="Tudzynski P."/>
            <person name="Wincker P."/>
            <person name="Andrew M."/>
            <person name="Anthouard V."/>
            <person name="Beever R.E."/>
            <person name="Beffa R."/>
            <person name="Benoit I."/>
            <person name="Bouzid O."/>
            <person name="Brault B."/>
            <person name="Chen Z."/>
            <person name="Choquer M."/>
            <person name="Collemare J."/>
            <person name="Cotton P."/>
            <person name="Danchin E.G."/>
            <person name="Da Silva C."/>
            <person name="Gautier A."/>
            <person name="Giraud C."/>
            <person name="Giraud T."/>
            <person name="Gonzalez C."/>
            <person name="Grossetete S."/>
            <person name="Guldener U."/>
            <person name="Henrissat B."/>
            <person name="Howlett B.J."/>
            <person name="Kodira C."/>
            <person name="Kretschmer M."/>
            <person name="Lappartient A."/>
            <person name="Leroch M."/>
            <person name="Levis C."/>
            <person name="Mauceli E."/>
            <person name="Neuveglise C."/>
            <person name="Oeser B."/>
            <person name="Pearson M."/>
            <person name="Poulain J."/>
            <person name="Poussereau N."/>
            <person name="Quesneville H."/>
            <person name="Rascle C."/>
            <person name="Schumacher J."/>
            <person name="Segurens B."/>
            <person name="Sexton A."/>
            <person name="Silva E."/>
            <person name="Sirven C."/>
            <person name="Soanes D.M."/>
            <person name="Talbot N.J."/>
            <person name="Templeton M."/>
            <person name="Yandava C."/>
            <person name="Yarden O."/>
            <person name="Zeng Q."/>
            <person name="Rollins J.A."/>
            <person name="Lebrun M.H."/>
            <person name="Dickman M."/>
        </authorList>
    </citation>
    <scope>NUCLEOTIDE SEQUENCE [LARGE SCALE GENOMIC DNA]</scope>
    <source>
        <strain evidence="3">ATCC 18683 / 1980 / Ss-1</strain>
    </source>
</reference>
<evidence type="ECO:0000313" key="2">
    <source>
        <dbReference type="EMBL" id="EDN94187.1"/>
    </source>
</evidence>
<dbReference type="Proteomes" id="UP000001312">
    <property type="component" value="Unassembled WGS sequence"/>
</dbReference>
<name>A7EXJ5_SCLS1</name>
<feature type="compositionally biased region" description="Basic and acidic residues" evidence="1">
    <location>
        <begin position="58"/>
        <end position="71"/>
    </location>
</feature>
<feature type="compositionally biased region" description="Basic and acidic residues" evidence="1">
    <location>
        <begin position="29"/>
        <end position="47"/>
    </location>
</feature>
<dbReference type="HOGENOM" id="CLU_2499239_0_0_1"/>
<dbReference type="KEGG" id="ssl:SS1G_10060"/>
<protein>
    <submittedName>
        <fullName evidence="2">Uncharacterized protein</fullName>
    </submittedName>
</protein>
<proteinExistence type="predicted"/>
<evidence type="ECO:0000256" key="1">
    <source>
        <dbReference type="SAM" id="MobiDB-lite"/>
    </source>
</evidence>
<gene>
    <name evidence="2" type="ORF">SS1G_10060</name>
</gene>